<dbReference type="EMBL" id="CP016279">
    <property type="protein sequence ID" value="ANP55159.1"/>
    <property type="molecule type" value="Genomic_DNA"/>
</dbReference>
<dbReference type="Proteomes" id="UP000092659">
    <property type="component" value="Chromosome"/>
</dbReference>
<feature type="transmembrane region" description="Helical" evidence="2">
    <location>
        <begin position="22"/>
        <end position="42"/>
    </location>
</feature>
<feature type="region of interest" description="Disordered" evidence="1">
    <location>
        <begin position="198"/>
        <end position="222"/>
    </location>
</feature>
<dbReference type="RefSeq" id="WP_067314686.1">
    <property type="nucleotide sequence ID" value="NZ_CP016279.1"/>
</dbReference>
<evidence type="ECO:0000313" key="6">
    <source>
        <dbReference type="Proteomes" id="UP001519309"/>
    </source>
</evidence>
<evidence type="ECO:0000256" key="2">
    <source>
        <dbReference type="SAM" id="Phobius"/>
    </source>
</evidence>
<dbReference type="EMBL" id="JAGGLP010000006">
    <property type="protein sequence ID" value="MBP2050406.1"/>
    <property type="molecule type" value="Genomic_DNA"/>
</dbReference>
<keyword evidence="6" id="KW-1185">Reference proteome</keyword>
<dbReference type="STRING" id="68214.AVL59_41205"/>
<proteinExistence type="predicted"/>
<evidence type="ECO:0000313" key="4">
    <source>
        <dbReference type="EMBL" id="MBP2050406.1"/>
    </source>
</evidence>
<accession>A0A1B1B8P2</accession>
<reference evidence="3 5" key="1">
    <citation type="submission" date="2016-06" db="EMBL/GenBank/DDBJ databases">
        <title>Complete genome sequence of Streptomyces griseochromogenes ATCC 14511, the Blasticidin S producer.</title>
        <authorList>
            <person name="Wu L."/>
        </authorList>
    </citation>
    <scope>NUCLEOTIDE SEQUENCE [LARGE SCALE GENOMIC DNA]</scope>
    <source>
        <strain evidence="3 5">ATCC 14511</strain>
    </source>
</reference>
<keyword evidence="2" id="KW-0472">Membrane</keyword>
<protein>
    <submittedName>
        <fullName evidence="4">Capsular polysaccharide biosynthesis protein</fullName>
    </submittedName>
    <submittedName>
        <fullName evidence="3">Lipopolysaccharide biosynthesis protein</fullName>
    </submittedName>
</protein>
<dbReference type="AlphaFoldDB" id="A0A1B1B8P2"/>
<dbReference type="OrthoDB" id="3872739at2"/>
<keyword evidence="2" id="KW-1133">Transmembrane helix</keyword>
<organism evidence="3 5">
    <name type="scientific">Streptomyces griseochromogenes</name>
    <dbReference type="NCBI Taxonomy" id="68214"/>
    <lineage>
        <taxon>Bacteria</taxon>
        <taxon>Bacillati</taxon>
        <taxon>Actinomycetota</taxon>
        <taxon>Actinomycetes</taxon>
        <taxon>Kitasatosporales</taxon>
        <taxon>Streptomycetaceae</taxon>
        <taxon>Streptomyces</taxon>
    </lineage>
</organism>
<keyword evidence="2" id="KW-0812">Transmembrane</keyword>
<dbReference type="Proteomes" id="UP001519309">
    <property type="component" value="Unassembled WGS sequence"/>
</dbReference>
<evidence type="ECO:0000313" key="3">
    <source>
        <dbReference type="EMBL" id="ANP55159.1"/>
    </source>
</evidence>
<dbReference type="KEGG" id="sgs:AVL59_41205"/>
<evidence type="ECO:0000256" key="1">
    <source>
        <dbReference type="SAM" id="MobiDB-lite"/>
    </source>
</evidence>
<reference evidence="4 6" key="2">
    <citation type="submission" date="2021-03" db="EMBL/GenBank/DDBJ databases">
        <title>Genomic Encyclopedia of Type Strains, Phase IV (KMG-IV): sequencing the most valuable type-strain genomes for metagenomic binning, comparative biology and taxonomic classification.</title>
        <authorList>
            <person name="Goeker M."/>
        </authorList>
    </citation>
    <scope>NUCLEOTIDE SEQUENCE [LARGE SCALE GENOMIC DNA]</scope>
    <source>
        <strain evidence="4 6">DSM 40499</strain>
    </source>
</reference>
<evidence type="ECO:0000313" key="5">
    <source>
        <dbReference type="Proteomes" id="UP000092659"/>
    </source>
</evidence>
<name>A0A1B1B8P2_9ACTN</name>
<sequence length="222" mass="22568">MTDTPTQPVRLTRRLLATAARLLVRWLIPVGVLLGAAAGGTYGEMRPPQYTASSYVIAVPAEKSKTDPAAALGFAQAYGRVVNQLAVLGQAQVRAGVPVQLLRRSVRAATSPDAPMIAITATSERPARAADIANAVSGAVTAQAKKTKKATGITLVRLSAALTPTEPSSASPALTTLVGASAGGLLGGLALLVRPRRATEDGDPGRAQLPGPAPAAEAQGVR</sequence>
<gene>
    <name evidence="3" type="ORF">AVL59_41205</name>
    <name evidence="4" type="ORF">J2Z21_003345</name>
</gene>